<dbReference type="PROSITE" id="PS51450">
    <property type="entry name" value="LRR"/>
    <property type="match status" value="1"/>
</dbReference>
<dbReference type="Pfam" id="PF12819">
    <property type="entry name" value="Malectin_like"/>
    <property type="match status" value="1"/>
</dbReference>
<dbReference type="InterPro" id="IPR008271">
    <property type="entry name" value="Ser/Thr_kinase_AS"/>
</dbReference>
<keyword evidence="10 18" id="KW-0547">Nucleotide-binding</keyword>
<evidence type="ECO:0000256" key="18">
    <source>
        <dbReference type="PROSITE-ProRule" id="PRU10141"/>
    </source>
</evidence>
<evidence type="ECO:0000256" key="6">
    <source>
        <dbReference type="ARBA" id="ARBA00022679"/>
    </source>
</evidence>
<proteinExistence type="predicted"/>
<keyword evidence="11" id="KW-0418">Kinase</keyword>
<keyword evidence="9" id="KW-0677">Repeat</keyword>
<keyword evidence="4" id="KW-0597">Phosphoprotein</keyword>
<evidence type="ECO:0000256" key="1">
    <source>
        <dbReference type="ARBA" id="ARBA00004162"/>
    </source>
</evidence>
<dbReference type="InterPro" id="IPR024788">
    <property type="entry name" value="Malectin-like_Carb-bd_dom"/>
</dbReference>
<dbReference type="FunFam" id="3.30.200.20:FF:000394">
    <property type="entry name" value="Leucine-rich repeat receptor-like protein kinase"/>
    <property type="match status" value="1"/>
</dbReference>
<dbReference type="PROSITE" id="PS00108">
    <property type="entry name" value="PROTEIN_KINASE_ST"/>
    <property type="match status" value="1"/>
</dbReference>
<dbReference type="FunFam" id="3.80.10.10:FF:000129">
    <property type="entry name" value="Leucine-rich repeat receptor-like kinase"/>
    <property type="match status" value="1"/>
</dbReference>
<name>A0A7I8LJ52_SPIIN</name>
<keyword evidence="7 19" id="KW-0812">Transmembrane</keyword>
<keyword evidence="14 19" id="KW-0472">Membrane</keyword>
<sequence>MWLQALLLGLLAMEASAQAPPGFISIDCGLETNDSYRNQYNNLVYDTDASYIDTGVNQDVSPDTNLTGLHRYYSTLRSFPDGTRNCYTLGPVRKGGRYLVRAEFEYGNYDGRNAPPTFDVYLGVNLWQTVPPEDFSRLEIIAIAPSESIQVCLVAIGMGTPFISSLELRPLRDTMYTMANKTHSLVLYEDREDHGRNGSMRYPNDMFDRVWFGSSKRIGTPVSTDNDVLVEEGDLAMAPPLVFETAVKTNSTSQFLNFTVKGISGEKMLVFLYFAEIENIKGKQRREFSVYRNGNLISGPHNPKFLVGQTVIIPESGPGGTSNYTIQATANSTLPPIINGREVYKLVELKSLPTDEGDVNAVMKIKGSYGVKRNWIGDPCVPQNVSWEGLNCSYNDHQNPRITALNLSRSGISGIISPSIANLTALESLDLSGNNLTGEIPTDLAELLQLKVLNLENNQLSGVVPKILHEKSQNQTLQLRIDGNTNLCREGSCEARRKNKIIVPITVGIAASSVLVFLIAILISWRIRRRKKISLQETFCMKADIQSNKQQGSLNLESSQFTFAEIVIITENFQHQIGEGGFGKVYRGRLRNGIEVAVKLLSKASFQGEKEFQAEAQILTRVHHRNLVSFLGYCNEPDSFALVYEFMAHGNLAMHLSDKLNNDLSWSRRLRIAIEVAQGLEYLHIFCKPPIVHRDVKTANILLNLNLEAKLADFGMSKFFRDENSVYISTAIVGTPGYLDPEYCQTSKLTEKSDVYSFGIVLLELITGKPPITRGLEKSSTISWVQSNIQRGDITEIVDKRLGGKYDTNSIWKALEVALLCTMPNSTQRPSMSAVVTQLKDCLPYMTPQYTSSDFHDCEQSRVDVVPFISDIDTNPSAR</sequence>
<evidence type="ECO:0000256" key="16">
    <source>
        <dbReference type="ARBA" id="ARBA00047899"/>
    </source>
</evidence>
<dbReference type="GO" id="GO:0004674">
    <property type="term" value="F:protein serine/threonine kinase activity"/>
    <property type="evidence" value="ECO:0007669"/>
    <property type="project" value="UniProtKB-KW"/>
</dbReference>
<dbReference type="InterPro" id="IPR011009">
    <property type="entry name" value="Kinase-like_dom_sf"/>
</dbReference>
<evidence type="ECO:0000256" key="14">
    <source>
        <dbReference type="ARBA" id="ARBA00023136"/>
    </source>
</evidence>
<dbReference type="InterPro" id="IPR032675">
    <property type="entry name" value="LRR_dom_sf"/>
</dbReference>
<comment type="catalytic activity">
    <reaction evidence="17">
        <text>L-seryl-[protein] + ATP = O-phospho-L-seryl-[protein] + ADP + H(+)</text>
        <dbReference type="Rhea" id="RHEA:17989"/>
        <dbReference type="Rhea" id="RHEA-COMP:9863"/>
        <dbReference type="Rhea" id="RHEA-COMP:11604"/>
        <dbReference type="ChEBI" id="CHEBI:15378"/>
        <dbReference type="ChEBI" id="CHEBI:29999"/>
        <dbReference type="ChEBI" id="CHEBI:30616"/>
        <dbReference type="ChEBI" id="CHEBI:83421"/>
        <dbReference type="ChEBI" id="CHEBI:456216"/>
        <dbReference type="EC" id="2.7.11.1"/>
    </reaction>
</comment>
<dbReference type="InterPro" id="IPR000719">
    <property type="entry name" value="Prot_kinase_dom"/>
</dbReference>
<keyword evidence="23" id="KW-1185">Reference proteome</keyword>
<dbReference type="Proteomes" id="UP000663760">
    <property type="component" value="Chromosome 17"/>
</dbReference>
<evidence type="ECO:0000256" key="2">
    <source>
        <dbReference type="ARBA" id="ARBA00012513"/>
    </source>
</evidence>
<evidence type="ECO:0000256" key="17">
    <source>
        <dbReference type="ARBA" id="ARBA00048679"/>
    </source>
</evidence>
<evidence type="ECO:0000256" key="20">
    <source>
        <dbReference type="SAM" id="SignalP"/>
    </source>
</evidence>
<dbReference type="EC" id="2.7.11.1" evidence="2"/>
<feature type="binding site" evidence="18">
    <location>
        <position position="599"/>
    </location>
    <ligand>
        <name>ATP</name>
        <dbReference type="ChEBI" id="CHEBI:30616"/>
    </ligand>
</feature>
<gene>
    <name evidence="22" type="ORF">SI8410_17020745</name>
</gene>
<keyword evidence="8 20" id="KW-0732">Signal</keyword>
<dbReference type="EMBL" id="LR746280">
    <property type="protein sequence ID" value="CAA7410067.1"/>
    <property type="molecule type" value="Genomic_DNA"/>
</dbReference>
<comment type="catalytic activity">
    <reaction evidence="16">
        <text>L-threonyl-[protein] + ATP = O-phospho-L-threonyl-[protein] + ADP + H(+)</text>
        <dbReference type="Rhea" id="RHEA:46608"/>
        <dbReference type="Rhea" id="RHEA-COMP:11060"/>
        <dbReference type="Rhea" id="RHEA-COMP:11605"/>
        <dbReference type="ChEBI" id="CHEBI:15378"/>
        <dbReference type="ChEBI" id="CHEBI:30013"/>
        <dbReference type="ChEBI" id="CHEBI:30616"/>
        <dbReference type="ChEBI" id="CHEBI:61977"/>
        <dbReference type="ChEBI" id="CHEBI:456216"/>
        <dbReference type="EC" id="2.7.11.1"/>
    </reaction>
</comment>
<accession>A0A7I8LJ52</accession>
<dbReference type="AlphaFoldDB" id="A0A7I8LJ52"/>
<dbReference type="GO" id="GO:0005886">
    <property type="term" value="C:plasma membrane"/>
    <property type="evidence" value="ECO:0007669"/>
    <property type="project" value="UniProtKB-SubCell"/>
</dbReference>
<keyword evidence="12 18" id="KW-0067">ATP-binding</keyword>
<dbReference type="Pfam" id="PF07714">
    <property type="entry name" value="PK_Tyr_Ser-Thr"/>
    <property type="match status" value="1"/>
</dbReference>
<keyword evidence="6" id="KW-0808">Transferase</keyword>
<evidence type="ECO:0000256" key="8">
    <source>
        <dbReference type="ARBA" id="ARBA00022729"/>
    </source>
</evidence>
<evidence type="ECO:0000256" key="15">
    <source>
        <dbReference type="ARBA" id="ARBA00023170"/>
    </source>
</evidence>
<dbReference type="SMART" id="SM00220">
    <property type="entry name" value="S_TKc"/>
    <property type="match status" value="1"/>
</dbReference>
<keyword evidence="5" id="KW-0433">Leucine-rich repeat</keyword>
<dbReference type="Gene3D" id="1.10.510.10">
    <property type="entry name" value="Transferase(Phosphotransferase) domain 1"/>
    <property type="match status" value="1"/>
</dbReference>
<dbReference type="Gene3D" id="3.80.10.10">
    <property type="entry name" value="Ribonuclease Inhibitor"/>
    <property type="match status" value="1"/>
</dbReference>
<feature type="transmembrane region" description="Helical" evidence="19">
    <location>
        <begin position="501"/>
        <end position="525"/>
    </location>
</feature>
<dbReference type="InterPro" id="IPR017441">
    <property type="entry name" value="Protein_kinase_ATP_BS"/>
</dbReference>
<evidence type="ECO:0000313" key="23">
    <source>
        <dbReference type="Proteomes" id="UP000663760"/>
    </source>
</evidence>
<evidence type="ECO:0000256" key="9">
    <source>
        <dbReference type="ARBA" id="ARBA00022737"/>
    </source>
</evidence>
<dbReference type="PANTHER" id="PTHR45631:SF202">
    <property type="entry name" value="SENESCENCE-INDUCED RECEPTOR-LIKE SERINE_THREONINE-PROTEIN KINASE"/>
    <property type="match status" value="1"/>
</dbReference>
<evidence type="ECO:0000256" key="7">
    <source>
        <dbReference type="ARBA" id="ARBA00022692"/>
    </source>
</evidence>
<evidence type="ECO:0000256" key="19">
    <source>
        <dbReference type="SAM" id="Phobius"/>
    </source>
</evidence>
<keyword evidence="3" id="KW-0723">Serine/threonine-protein kinase</keyword>
<dbReference type="InterPro" id="IPR001611">
    <property type="entry name" value="Leu-rich_rpt"/>
</dbReference>
<dbReference type="CDD" id="cd14066">
    <property type="entry name" value="STKc_IRAK"/>
    <property type="match status" value="1"/>
</dbReference>
<dbReference type="PROSITE" id="PS00107">
    <property type="entry name" value="PROTEIN_KINASE_ATP"/>
    <property type="match status" value="1"/>
</dbReference>
<evidence type="ECO:0000256" key="4">
    <source>
        <dbReference type="ARBA" id="ARBA00022553"/>
    </source>
</evidence>
<feature type="signal peptide" evidence="20">
    <location>
        <begin position="1"/>
        <end position="17"/>
    </location>
</feature>
<dbReference type="GO" id="GO:0005524">
    <property type="term" value="F:ATP binding"/>
    <property type="evidence" value="ECO:0007669"/>
    <property type="project" value="UniProtKB-UniRule"/>
</dbReference>
<evidence type="ECO:0000256" key="12">
    <source>
        <dbReference type="ARBA" id="ARBA00022840"/>
    </source>
</evidence>
<keyword evidence="15" id="KW-0675">Receptor</keyword>
<keyword evidence="13 19" id="KW-1133">Transmembrane helix</keyword>
<dbReference type="SUPFAM" id="SSF52058">
    <property type="entry name" value="L domain-like"/>
    <property type="match status" value="1"/>
</dbReference>
<dbReference type="Pfam" id="PF13855">
    <property type="entry name" value="LRR_8"/>
    <property type="match status" value="1"/>
</dbReference>
<protein>
    <recommendedName>
        <fullName evidence="2">non-specific serine/threonine protein kinase</fullName>
        <ecNumber evidence="2">2.7.11.1</ecNumber>
    </recommendedName>
</protein>
<dbReference type="PROSITE" id="PS50011">
    <property type="entry name" value="PROTEIN_KINASE_DOM"/>
    <property type="match status" value="1"/>
</dbReference>
<evidence type="ECO:0000256" key="11">
    <source>
        <dbReference type="ARBA" id="ARBA00022777"/>
    </source>
</evidence>
<dbReference type="Gene3D" id="3.30.200.20">
    <property type="entry name" value="Phosphorylase Kinase, domain 1"/>
    <property type="match status" value="1"/>
</dbReference>
<dbReference type="InterPro" id="IPR001245">
    <property type="entry name" value="Ser-Thr/Tyr_kinase_cat_dom"/>
</dbReference>
<reference evidence="22" key="1">
    <citation type="submission" date="2020-02" db="EMBL/GenBank/DDBJ databases">
        <authorList>
            <person name="Scholz U."/>
            <person name="Mascher M."/>
            <person name="Fiebig A."/>
        </authorList>
    </citation>
    <scope>NUCLEOTIDE SEQUENCE</scope>
</reference>
<dbReference type="SUPFAM" id="SSF56112">
    <property type="entry name" value="Protein kinase-like (PK-like)"/>
    <property type="match status" value="1"/>
</dbReference>
<evidence type="ECO:0000256" key="5">
    <source>
        <dbReference type="ARBA" id="ARBA00022614"/>
    </source>
</evidence>
<feature type="domain" description="Protein kinase" evidence="21">
    <location>
        <begin position="571"/>
        <end position="846"/>
    </location>
</feature>
<dbReference type="FunFam" id="1.10.510.10:FF:000146">
    <property type="entry name" value="LRR receptor-like serine/threonine-protein kinase IOS1"/>
    <property type="match status" value="1"/>
</dbReference>
<evidence type="ECO:0000256" key="3">
    <source>
        <dbReference type="ARBA" id="ARBA00022527"/>
    </source>
</evidence>
<evidence type="ECO:0000256" key="10">
    <source>
        <dbReference type="ARBA" id="ARBA00022741"/>
    </source>
</evidence>
<comment type="subcellular location">
    <subcellularLocation>
        <location evidence="1">Cell membrane</location>
        <topology evidence="1">Single-pass membrane protein</topology>
    </subcellularLocation>
</comment>
<dbReference type="PANTHER" id="PTHR45631">
    <property type="entry name" value="OS07G0107800 PROTEIN-RELATED"/>
    <property type="match status" value="1"/>
</dbReference>
<evidence type="ECO:0000313" key="22">
    <source>
        <dbReference type="EMBL" id="CAA7410067.1"/>
    </source>
</evidence>
<dbReference type="OrthoDB" id="2017114at2759"/>
<organism evidence="22 23">
    <name type="scientific">Spirodela intermedia</name>
    <name type="common">Intermediate duckweed</name>
    <dbReference type="NCBI Taxonomy" id="51605"/>
    <lineage>
        <taxon>Eukaryota</taxon>
        <taxon>Viridiplantae</taxon>
        <taxon>Streptophyta</taxon>
        <taxon>Embryophyta</taxon>
        <taxon>Tracheophyta</taxon>
        <taxon>Spermatophyta</taxon>
        <taxon>Magnoliopsida</taxon>
        <taxon>Liliopsida</taxon>
        <taxon>Araceae</taxon>
        <taxon>Lemnoideae</taxon>
        <taxon>Spirodela</taxon>
    </lineage>
</organism>
<evidence type="ECO:0000259" key="21">
    <source>
        <dbReference type="PROSITE" id="PS50011"/>
    </source>
</evidence>
<feature type="chain" id="PRO_5029566734" description="non-specific serine/threonine protein kinase" evidence="20">
    <location>
        <begin position="18"/>
        <end position="879"/>
    </location>
</feature>
<evidence type="ECO:0000256" key="13">
    <source>
        <dbReference type="ARBA" id="ARBA00022989"/>
    </source>
</evidence>